<accession>A0ABN8PWK6</accession>
<sequence>MASKPPELPKDTLPSWLCVRGVVSCQTVLVSQRDQCLDSCRLQDCDYFLIGVRTQYWLPQRLTMRTMIR</sequence>
<comment type="caution">
    <text evidence="1">The sequence shown here is derived from an EMBL/GenBank/DDBJ whole genome shotgun (WGS) entry which is preliminary data.</text>
</comment>
<evidence type="ECO:0000313" key="1">
    <source>
        <dbReference type="EMBL" id="CAH3152237.1"/>
    </source>
</evidence>
<proteinExistence type="predicted"/>
<keyword evidence="2" id="KW-1185">Reference proteome</keyword>
<evidence type="ECO:0000313" key="2">
    <source>
        <dbReference type="Proteomes" id="UP001159405"/>
    </source>
</evidence>
<dbReference type="EMBL" id="CALNXK010000093">
    <property type="protein sequence ID" value="CAH3152237.1"/>
    <property type="molecule type" value="Genomic_DNA"/>
</dbReference>
<organism evidence="1 2">
    <name type="scientific">Porites lobata</name>
    <dbReference type="NCBI Taxonomy" id="104759"/>
    <lineage>
        <taxon>Eukaryota</taxon>
        <taxon>Metazoa</taxon>
        <taxon>Cnidaria</taxon>
        <taxon>Anthozoa</taxon>
        <taxon>Hexacorallia</taxon>
        <taxon>Scleractinia</taxon>
        <taxon>Fungiina</taxon>
        <taxon>Poritidae</taxon>
        <taxon>Porites</taxon>
    </lineage>
</organism>
<dbReference type="Proteomes" id="UP001159405">
    <property type="component" value="Unassembled WGS sequence"/>
</dbReference>
<reference evidence="1 2" key="1">
    <citation type="submission" date="2022-05" db="EMBL/GenBank/DDBJ databases">
        <authorList>
            <consortium name="Genoscope - CEA"/>
            <person name="William W."/>
        </authorList>
    </citation>
    <scope>NUCLEOTIDE SEQUENCE [LARGE SCALE GENOMIC DNA]</scope>
</reference>
<name>A0ABN8PWK6_9CNID</name>
<protein>
    <submittedName>
        <fullName evidence="1">Uncharacterized protein</fullName>
    </submittedName>
</protein>
<gene>
    <name evidence="1" type="ORF">PLOB_00048947</name>
</gene>